<dbReference type="Proteomes" id="UP000019146">
    <property type="component" value="Chromosome 2"/>
</dbReference>
<evidence type="ECO:0000313" key="2">
    <source>
        <dbReference type="Proteomes" id="UP000019146"/>
    </source>
</evidence>
<protein>
    <submittedName>
        <fullName evidence="1">Uncharacterized protein</fullName>
    </submittedName>
</protein>
<accession>A0A0P0RG62</accession>
<gene>
    <name evidence="1" type="ORF">K788_00038355</name>
</gene>
<dbReference type="EMBL" id="CP012747">
    <property type="protein sequence ID" value="ALL67632.1"/>
    <property type="molecule type" value="Genomic_DNA"/>
</dbReference>
<dbReference type="KEGG" id="bcai:K788_00038355"/>
<sequence length="35" mass="3794">MHAADTGATVFAVQFAKTLVGKAHHASDGFEWRHV</sequence>
<organism evidence="1 2">
    <name type="scientific">Paraburkholderia caribensis MBA4</name>
    <dbReference type="NCBI Taxonomy" id="1323664"/>
    <lineage>
        <taxon>Bacteria</taxon>
        <taxon>Pseudomonadati</taxon>
        <taxon>Pseudomonadota</taxon>
        <taxon>Betaproteobacteria</taxon>
        <taxon>Burkholderiales</taxon>
        <taxon>Burkholderiaceae</taxon>
        <taxon>Paraburkholderia</taxon>
    </lineage>
</organism>
<reference evidence="1 2" key="1">
    <citation type="journal article" date="2014" name="Genome Announc.">
        <title>Draft Genome Sequence of the Haloacid-Degrading Burkholderia caribensis Strain MBA4.</title>
        <authorList>
            <person name="Pan Y."/>
            <person name="Kong K.F."/>
            <person name="Tsang J.S."/>
        </authorList>
    </citation>
    <scope>NUCLEOTIDE SEQUENCE [LARGE SCALE GENOMIC DNA]</scope>
    <source>
        <strain evidence="1 2">MBA4</strain>
    </source>
</reference>
<proteinExistence type="predicted"/>
<name>A0A0P0RG62_9BURK</name>
<dbReference type="AlphaFoldDB" id="A0A0P0RG62"/>
<evidence type="ECO:0000313" key="1">
    <source>
        <dbReference type="EMBL" id="ALL67632.1"/>
    </source>
</evidence>